<keyword evidence="2" id="KW-1185">Reference proteome</keyword>
<organism evidence="1 2">
    <name type="scientific">Recurvomyces mirabilis</name>
    <dbReference type="NCBI Taxonomy" id="574656"/>
    <lineage>
        <taxon>Eukaryota</taxon>
        <taxon>Fungi</taxon>
        <taxon>Dikarya</taxon>
        <taxon>Ascomycota</taxon>
        <taxon>Pezizomycotina</taxon>
        <taxon>Dothideomycetes</taxon>
        <taxon>Dothideomycetidae</taxon>
        <taxon>Mycosphaerellales</taxon>
        <taxon>Teratosphaeriaceae</taxon>
        <taxon>Recurvomyces</taxon>
    </lineage>
</organism>
<name>A0AAE0WJK8_9PEZI</name>
<dbReference type="Proteomes" id="UP001274830">
    <property type="component" value="Unassembled WGS sequence"/>
</dbReference>
<evidence type="ECO:0000313" key="2">
    <source>
        <dbReference type="Proteomes" id="UP001274830"/>
    </source>
</evidence>
<dbReference type="EMBL" id="JAUTXT010000029">
    <property type="protein sequence ID" value="KAK3672907.1"/>
    <property type="molecule type" value="Genomic_DNA"/>
</dbReference>
<accession>A0AAE0WJK8</accession>
<gene>
    <name evidence="1" type="ORF">LTR78_007260</name>
</gene>
<comment type="caution">
    <text evidence="1">The sequence shown here is derived from an EMBL/GenBank/DDBJ whole genome shotgun (WGS) entry which is preliminary data.</text>
</comment>
<proteinExistence type="predicted"/>
<evidence type="ECO:0000313" key="1">
    <source>
        <dbReference type="EMBL" id="KAK3672907.1"/>
    </source>
</evidence>
<reference evidence="1" key="1">
    <citation type="submission" date="2023-07" db="EMBL/GenBank/DDBJ databases">
        <title>Black Yeasts Isolated from many extreme environments.</title>
        <authorList>
            <person name="Coleine C."/>
            <person name="Stajich J.E."/>
            <person name="Selbmann L."/>
        </authorList>
    </citation>
    <scope>NUCLEOTIDE SEQUENCE</scope>
    <source>
        <strain evidence="1">CCFEE 5485</strain>
    </source>
</reference>
<dbReference type="AlphaFoldDB" id="A0AAE0WJK8"/>
<sequence>MPHLCQPRLLEMCQEVRDTIFKYAIEDELQAPTASTDSNISSVKAQRSGWTLHYDKKPPGPVYMNLMLTNRQLHQEIQTYLAHTSHYCPSAEMILEASRPDLTIQWSRLSCPPEHIHDLTFHVRVSNLFDPALNSTLYQHDVLLRPIYEVLKRFATHGPFVGRAKPLAQPLRLRTVKFVIASAIPLEDMIHVYGSPQTQLDMLHSRLLLLLTRFARSGLLAGIVIEKIIVLSDNGKAVEIEVSHTLWNEADYVFFSNVGFQ</sequence>
<protein>
    <submittedName>
        <fullName evidence="1">Uncharacterized protein</fullName>
    </submittedName>
</protein>